<dbReference type="Pfam" id="PF04267">
    <property type="entry name" value="SoxD"/>
    <property type="match status" value="1"/>
</dbReference>
<dbReference type="Gene3D" id="3.30.2270.10">
    <property type="entry name" value="Folate-binding superfamily"/>
    <property type="match status" value="1"/>
</dbReference>
<feature type="non-terminal residue" evidence="1">
    <location>
        <position position="1"/>
    </location>
</feature>
<dbReference type="EMBL" id="CADCTR010002164">
    <property type="protein sequence ID" value="CAA9336127.1"/>
    <property type="molecule type" value="Genomic_DNA"/>
</dbReference>
<protein>
    <recommendedName>
        <fullName evidence="2">Sarcosine oxidase delta subunit</fullName>
    </recommendedName>
</protein>
<sequence length="70" mass="7978">ALTDSEWAKYLHIRANPKGWLAERWVHFAGCGRWFNLWRNTITHEIGPAYLPFTTQPKAPGNIGREGSNA</sequence>
<dbReference type="InterPro" id="IPR038561">
    <property type="entry name" value="SoxD_sf"/>
</dbReference>
<accession>A0A6J4LKM8</accession>
<proteinExistence type="predicted"/>
<organism evidence="1">
    <name type="scientific">uncultured Chloroflexia bacterium</name>
    <dbReference type="NCBI Taxonomy" id="1672391"/>
    <lineage>
        <taxon>Bacteria</taxon>
        <taxon>Bacillati</taxon>
        <taxon>Chloroflexota</taxon>
        <taxon>Chloroflexia</taxon>
        <taxon>environmental samples</taxon>
    </lineage>
</organism>
<dbReference type="GO" id="GO:0008115">
    <property type="term" value="F:sarcosine oxidase activity"/>
    <property type="evidence" value="ECO:0007669"/>
    <property type="project" value="InterPro"/>
</dbReference>
<dbReference type="AlphaFoldDB" id="A0A6J4LKM8"/>
<dbReference type="InterPro" id="IPR006279">
    <property type="entry name" value="SoxD"/>
</dbReference>
<reference evidence="1" key="1">
    <citation type="submission" date="2020-02" db="EMBL/GenBank/DDBJ databases">
        <authorList>
            <person name="Meier V. D."/>
        </authorList>
    </citation>
    <scope>NUCLEOTIDE SEQUENCE</scope>
    <source>
        <strain evidence="1">AVDCRST_MAG93</strain>
    </source>
</reference>
<dbReference type="GO" id="GO:0046653">
    <property type="term" value="P:tetrahydrofolate metabolic process"/>
    <property type="evidence" value="ECO:0007669"/>
    <property type="project" value="InterPro"/>
</dbReference>
<name>A0A6J4LKM8_9CHLR</name>
<gene>
    <name evidence="1" type="ORF">AVDCRST_MAG93-6424</name>
</gene>
<evidence type="ECO:0008006" key="2">
    <source>
        <dbReference type="Google" id="ProtNLM"/>
    </source>
</evidence>
<evidence type="ECO:0000313" key="1">
    <source>
        <dbReference type="EMBL" id="CAA9336127.1"/>
    </source>
</evidence>